<sequence>MSERLNFEELENGSNEVVLTDDEILKGFESTEVNLREKVERPPVLISIGLDDKSYGGTYYPLKFGTRGNFSIIKGQEKSRKSFVKSLIEACTIGGNSYKYTDYLEIQSHNLNGDYVISVDGEQSEYDVWSNGNRVTNIVGDYPENYKILMWREKNKIEKLAYLDWLFMKSPYKDKLGLVFLDGYVDFVYDPNDQKECSIFWDLIMKYSSIADCHISGVLHTNPNSDKMRGHMGTIGGQKAEMVANVENKGEYSLVSCAAVRGSKPFKDFTIRVDEDWLPYVSLGDDAETQTFEFNK</sequence>
<evidence type="ECO:0000313" key="1">
    <source>
        <dbReference type="EMBL" id="QQV90464.1"/>
    </source>
</evidence>
<dbReference type="Proteomes" id="UP000693706">
    <property type="component" value="Segment"/>
</dbReference>
<organism evidence="1 2">
    <name type="scientific">Olleya phage Harreka_1</name>
    <dbReference type="NCBI Taxonomy" id="2745673"/>
    <lineage>
        <taxon>Viruses</taxon>
        <taxon>Duplodnaviria</taxon>
        <taxon>Heunggongvirae</taxon>
        <taxon>Uroviricota</taxon>
        <taxon>Caudoviricetes</taxon>
        <taxon>Aggregaviridae</taxon>
        <taxon>Harrekavirus</taxon>
        <taxon>Harrekavirus harreka</taxon>
    </lineage>
</organism>
<protein>
    <submittedName>
        <fullName evidence="1">Uncharacterized protein</fullName>
    </submittedName>
</protein>
<dbReference type="EMBL" id="MT732457">
    <property type="protein sequence ID" value="QQV90464.1"/>
    <property type="molecule type" value="Genomic_DNA"/>
</dbReference>
<gene>
    <name evidence="1" type="ORF">Harreka1_57</name>
</gene>
<reference evidence="1" key="1">
    <citation type="submission" date="2020-07" db="EMBL/GenBank/DDBJ databases">
        <title>Highly diverse flavobacterial phages as mortality factor during North Sea spring blooms.</title>
        <authorList>
            <person name="Bartlau N."/>
            <person name="Wichels A."/>
            <person name="Krohne G."/>
            <person name="Adriaenssens E.M."/>
            <person name="Heins A."/>
            <person name="Fuchs B.M."/>
            <person name="Amann R."/>
            <person name="Moraru C."/>
        </authorList>
    </citation>
    <scope>NUCLEOTIDE SEQUENCE</scope>
</reference>
<evidence type="ECO:0000313" key="2">
    <source>
        <dbReference type="Proteomes" id="UP000693706"/>
    </source>
</evidence>
<name>A0A8E4ZFB6_9CAUD</name>
<accession>A0A8E4ZFB6</accession>
<keyword evidence="2" id="KW-1185">Reference proteome</keyword>
<proteinExistence type="predicted"/>